<feature type="transmembrane region" description="Helical" evidence="2">
    <location>
        <begin position="260"/>
        <end position="281"/>
    </location>
</feature>
<dbReference type="OMA" id="WQHVNSS"/>
<protein>
    <submittedName>
        <fullName evidence="3">Uncharacterized protein</fullName>
    </submittedName>
</protein>
<dbReference type="HOGENOM" id="CLU_804173_0_0_1"/>
<keyword evidence="2" id="KW-0472">Membrane</keyword>
<sequence>MEDSSQPETERTALGAQIPPLRFQNMHALQTPMHRILPTPSHPLLQKLRFHSEWRQRWTRGGSRTESEQLEGGAETAEETEHGQTEEKEEHEDNNGREEEEEEETLLVAGCSSNRMRAIYLLELSYQHDHREPGGEYRLSALNPSFYAMVSNLSSAGDLTIRVGYFGLCAAANSSGTTNWACRSTARDLGAQISTISDPLNILAIADNFRDEIILSVIIIMAIVLIFLSFSALSTFPGRYTDVDASGDEFEIKLLPATEVVYLVLSFDVLASLVLIVAVLWQHVAVVAHAATAEAAFGGAIKGDVGAVAMGLGWGAIGAVLLVTFGIAIQKLSRGELRLITDEED</sequence>
<evidence type="ECO:0000256" key="1">
    <source>
        <dbReference type="SAM" id="MobiDB-lite"/>
    </source>
</evidence>
<dbReference type="PANTHER" id="PTHR28092:SF1">
    <property type="entry name" value="FACTOR-INDUCED GENE 1 PROTEIN"/>
    <property type="match status" value="1"/>
</dbReference>
<feature type="region of interest" description="Disordered" evidence="1">
    <location>
        <begin position="1"/>
        <end position="20"/>
    </location>
</feature>
<dbReference type="InParanoid" id="C8VDE3"/>
<dbReference type="OrthoDB" id="3550957at2759"/>
<feature type="compositionally biased region" description="Basic and acidic residues" evidence="1">
    <location>
        <begin position="79"/>
        <end position="97"/>
    </location>
</feature>
<reference evidence="4" key="1">
    <citation type="journal article" date="2005" name="Nature">
        <title>Sequencing of Aspergillus nidulans and comparative analysis with A. fumigatus and A. oryzae.</title>
        <authorList>
            <person name="Galagan J.E."/>
            <person name="Calvo S.E."/>
            <person name="Cuomo C."/>
            <person name="Ma L.J."/>
            <person name="Wortman J.R."/>
            <person name="Batzoglou S."/>
            <person name="Lee S.I."/>
            <person name="Basturkmen M."/>
            <person name="Spevak C.C."/>
            <person name="Clutterbuck J."/>
            <person name="Kapitonov V."/>
            <person name="Jurka J."/>
            <person name="Scazzocchio C."/>
            <person name="Farman M."/>
            <person name="Butler J."/>
            <person name="Purcell S."/>
            <person name="Harris S."/>
            <person name="Braus G.H."/>
            <person name="Draht O."/>
            <person name="Busch S."/>
            <person name="D'Enfert C."/>
            <person name="Bouchier C."/>
            <person name="Goldman G.H."/>
            <person name="Bell-Pedersen D."/>
            <person name="Griffiths-Jones S."/>
            <person name="Doonan J.H."/>
            <person name="Yu J."/>
            <person name="Vienken K."/>
            <person name="Pain A."/>
            <person name="Freitag M."/>
            <person name="Selker E.U."/>
            <person name="Archer D.B."/>
            <person name="Penalva M.A."/>
            <person name="Oakley B.R."/>
            <person name="Momany M."/>
            <person name="Tanaka T."/>
            <person name="Kumagai T."/>
            <person name="Asai K."/>
            <person name="Machida M."/>
            <person name="Nierman W.C."/>
            <person name="Denning D.W."/>
            <person name="Caddick M."/>
            <person name="Hynes M."/>
            <person name="Paoletti M."/>
            <person name="Fischer R."/>
            <person name="Miller B."/>
            <person name="Dyer P."/>
            <person name="Sachs M.S."/>
            <person name="Osmani S.A."/>
            <person name="Birren B.W."/>
        </authorList>
    </citation>
    <scope>NUCLEOTIDE SEQUENCE [LARGE SCALE GENOMIC DNA]</scope>
    <source>
        <strain evidence="4">FGSC A4 / ATCC 38163 / CBS 112.46 / NRRL 194 / M139</strain>
    </source>
</reference>
<dbReference type="RefSeq" id="XP_050467912.1">
    <property type="nucleotide sequence ID" value="XM_050611943.1"/>
</dbReference>
<dbReference type="VEuPathDB" id="FungiDB:AN7093"/>
<feature type="transmembrane region" description="Helical" evidence="2">
    <location>
        <begin position="307"/>
        <end position="329"/>
    </location>
</feature>
<evidence type="ECO:0000313" key="3">
    <source>
        <dbReference type="EMBL" id="CBF79099.1"/>
    </source>
</evidence>
<organism evidence="3 4">
    <name type="scientific">Emericella nidulans (strain FGSC A4 / ATCC 38163 / CBS 112.46 / NRRL 194 / M139)</name>
    <name type="common">Aspergillus nidulans</name>
    <dbReference type="NCBI Taxonomy" id="227321"/>
    <lineage>
        <taxon>Eukaryota</taxon>
        <taxon>Fungi</taxon>
        <taxon>Dikarya</taxon>
        <taxon>Ascomycota</taxon>
        <taxon>Pezizomycotina</taxon>
        <taxon>Eurotiomycetes</taxon>
        <taxon>Eurotiomycetidae</taxon>
        <taxon>Eurotiales</taxon>
        <taxon>Aspergillaceae</taxon>
        <taxon>Aspergillus</taxon>
        <taxon>Aspergillus subgen. Nidulantes</taxon>
    </lineage>
</organism>
<dbReference type="EMBL" id="BN001304">
    <property type="protein sequence ID" value="CBF79099.1"/>
    <property type="molecule type" value="Genomic_DNA"/>
</dbReference>
<dbReference type="PANTHER" id="PTHR28092">
    <property type="entry name" value="FACTOR-INDUCED GENE 1 PROTEIN"/>
    <property type="match status" value="1"/>
</dbReference>
<keyword evidence="2" id="KW-1133">Transmembrane helix</keyword>
<dbReference type="GO" id="GO:0043332">
    <property type="term" value="C:mating projection tip"/>
    <property type="evidence" value="ECO:0000318"/>
    <property type="project" value="GO_Central"/>
</dbReference>
<feature type="region of interest" description="Disordered" evidence="1">
    <location>
        <begin position="58"/>
        <end position="106"/>
    </location>
</feature>
<dbReference type="FunCoup" id="C8VDE3">
    <property type="interactions" value="17"/>
</dbReference>
<dbReference type="GeneID" id="2869929"/>
<dbReference type="GO" id="GO:0016020">
    <property type="term" value="C:membrane"/>
    <property type="evidence" value="ECO:0007669"/>
    <property type="project" value="InterPro"/>
</dbReference>
<dbReference type="AlphaFoldDB" id="C8VDE3"/>
<evidence type="ECO:0000313" key="4">
    <source>
        <dbReference type="Proteomes" id="UP000000560"/>
    </source>
</evidence>
<dbReference type="GO" id="GO:0000747">
    <property type="term" value="P:conjugation with cellular fusion"/>
    <property type="evidence" value="ECO:0000318"/>
    <property type="project" value="GO_Central"/>
</dbReference>
<gene>
    <name evidence="3" type="ORF">ANIA_07093</name>
</gene>
<dbReference type="eggNOG" id="ENOG502QUDU">
    <property type="taxonomic scope" value="Eukaryota"/>
</dbReference>
<dbReference type="KEGG" id="ani:ANIA_07093"/>
<dbReference type="Pfam" id="PF12351">
    <property type="entry name" value="Fig1"/>
    <property type="match status" value="1"/>
</dbReference>
<keyword evidence="4" id="KW-1185">Reference proteome</keyword>
<accession>C8VDE3</accession>
<dbReference type="InterPro" id="IPR033481">
    <property type="entry name" value="Dni1/Fig1"/>
</dbReference>
<feature type="transmembrane region" description="Helical" evidence="2">
    <location>
        <begin position="213"/>
        <end position="233"/>
    </location>
</feature>
<keyword evidence="2" id="KW-0812">Transmembrane</keyword>
<evidence type="ECO:0000256" key="2">
    <source>
        <dbReference type="SAM" id="Phobius"/>
    </source>
</evidence>
<dbReference type="Proteomes" id="UP000000560">
    <property type="component" value="Chromosome IV"/>
</dbReference>
<reference evidence="4" key="2">
    <citation type="journal article" date="2009" name="Fungal Genet. Biol.">
        <title>The 2008 update of the Aspergillus nidulans genome annotation: a community effort.</title>
        <authorList>
            <person name="Wortman J.R."/>
            <person name="Gilsenan J.M."/>
            <person name="Joardar V."/>
            <person name="Deegan J."/>
            <person name="Clutterbuck J."/>
            <person name="Andersen M.R."/>
            <person name="Archer D."/>
            <person name="Bencina M."/>
            <person name="Braus G."/>
            <person name="Coutinho P."/>
            <person name="von Dohren H."/>
            <person name="Doonan J."/>
            <person name="Driessen A.J."/>
            <person name="Durek P."/>
            <person name="Espeso E."/>
            <person name="Fekete E."/>
            <person name="Flipphi M."/>
            <person name="Estrada C.G."/>
            <person name="Geysens S."/>
            <person name="Goldman G."/>
            <person name="de Groot P.W."/>
            <person name="Hansen K."/>
            <person name="Harris S.D."/>
            <person name="Heinekamp T."/>
            <person name="Helmstaedt K."/>
            <person name="Henrissat B."/>
            <person name="Hofmann G."/>
            <person name="Homan T."/>
            <person name="Horio T."/>
            <person name="Horiuchi H."/>
            <person name="James S."/>
            <person name="Jones M."/>
            <person name="Karaffa L."/>
            <person name="Karanyi Z."/>
            <person name="Kato M."/>
            <person name="Keller N."/>
            <person name="Kelly D.E."/>
            <person name="Kiel J.A."/>
            <person name="Kim J.M."/>
            <person name="van der Klei I.J."/>
            <person name="Klis F.M."/>
            <person name="Kovalchuk A."/>
            <person name="Krasevec N."/>
            <person name="Kubicek C.P."/>
            <person name="Liu B."/>
            <person name="Maccabe A."/>
            <person name="Meyer V."/>
            <person name="Mirabito P."/>
            <person name="Miskei M."/>
            <person name="Mos M."/>
            <person name="Mullins J."/>
            <person name="Nelson D.R."/>
            <person name="Nielsen J."/>
            <person name="Oakley B.R."/>
            <person name="Osmani S.A."/>
            <person name="Pakula T."/>
            <person name="Paszewski A."/>
            <person name="Paulsen I."/>
            <person name="Pilsyk S."/>
            <person name="Pocsi I."/>
            <person name="Punt P.J."/>
            <person name="Ram A.F."/>
            <person name="Ren Q."/>
            <person name="Robellet X."/>
            <person name="Robson G."/>
            <person name="Seiboth B."/>
            <person name="van Solingen P."/>
            <person name="Specht T."/>
            <person name="Sun J."/>
            <person name="Taheri-Talesh N."/>
            <person name="Takeshita N."/>
            <person name="Ussery D."/>
            <person name="vanKuyk P.A."/>
            <person name="Visser H."/>
            <person name="van de Vondervoort P.J."/>
            <person name="de Vries R.P."/>
            <person name="Walton J."/>
            <person name="Xiang X."/>
            <person name="Xiong Y."/>
            <person name="Zeng A.P."/>
            <person name="Brandt B.W."/>
            <person name="Cornell M.J."/>
            <person name="van den Hondel C.A."/>
            <person name="Visser J."/>
            <person name="Oliver S.G."/>
            <person name="Turner G."/>
        </authorList>
    </citation>
    <scope>GENOME REANNOTATION</scope>
    <source>
        <strain evidence="4">FGSC A4 / ATCC 38163 / CBS 112.46 / NRRL 194 / M139</strain>
    </source>
</reference>
<proteinExistence type="predicted"/>
<name>C8VDE3_EMENI</name>